<dbReference type="PROSITE" id="PS50280">
    <property type="entry name" value="SET"/>
    <property type="match status" value="1"/>
</dbReference>
<dbReference type="EMBL" id="QQNB01000001">
    <property type="protein sequence ID" value="RDE06983.1"/>
    <property type="molecule type" value="Genomic_DNA"/>
</dbReference>
<accession>A0A369VXX3</accession>
<sequence>MPPAAPSFWFLLAVATSLAAYVLYGIGLRRRLVEPNRASWLIWSAAAAVEAATYTAVNPHGPQAWVFLLSAGACLLVTLAIWRRGAWDRPTADELFCMAACLAALVLWLAFRSAFWAHMLVVAAVPVSFWPTWASTWADRTRERSPAWGLWTIGDLATLIVATRSESGGMGEYAYILVELACHAGMWLMVGLLTINPLRSLGWRNGRFFVLDAYAPADNLFRIGETHLGKAVYAAQGFAEGETIIRFTGRRFRADRVPSDLSGRADRFVQVTPDTVMGPSGRIDDLINHSCAPNAGLRFLSGGVFLIAVRAIAPGEEIAWDYSTTMMASDWQMLCQCGAPDCRGTIGNFSTLPPERQEWYRARNLVAPYLRRSDTVGGWREVELARLSG</sequence>
<feature type="domain" description="Post-SET" evidence="5">
    <location>
        <begin position="331"/>
        <end position="347"/>
    </location>
</feature>
<protein>
    <submittedName>
        <fullName evidence="6">SET domain-containing protein</fullName>
    </submittedName>
</protein>
<dbReference type="OrthoDB" id="9804945at2"/>
<dbReference type="InterPro" id="IPR001214">
    <property type="entry name" value="SET_dom"/>
</dbReference>
<organism evidence="6 7">
    <name type="scientific">Sphingomonas aracearum</name>
    <dbReference type="NCBI Taxonomy" id="2283317"/>
    <lineage>
        <taxon>Bacteria</taxon>
        <taxon>Pseudomonadati</taxon>
        <taxon>Pseudomonadota</taxon>
        <taxon>Alphaproteobacteria</taxon>
        <taxon>Sphingomonadales</taxon>
        <taxon>Sphingomonadaceae</taxon>
        <taxon>Sphingomonas</taxon>
    </lineage>
</organism>
<dbReference type="InterPro" id="IPR003616">
    <property type="entry name" value="Post-SET_dom"/>
</dbReference>
<dbReference type="InterPro" id="IPR046341">
    <property type="entry name" value="SET_dom_sf"/>
</dbReference>
<evidence type="ECO:0000256" key="3">
    <source>
        <dbReference type="SAM" id="Phobius"/>
    </source>
</evidence>
<evidence type="ECO:0000313" key="7">
    <source>
        <dbReference type="Proteomes" id="UP000253918"/>
    </source>
</evidence>
<evidence type="ECO:0000259" key="4">
    <source>
        <dbReference type="PROSITE" id="PS50280"/>
    </source>
</evidence>
<feature type="transmembrane region" description="Helical" evidence="3">
    <location>
        <begin position="6"/>
        <end position="26"/>
    </location>
</feature>
<feature type="transmembrane region" description="Helical" evidence="3">
    <location>
        <begin position="63"/>
        <end position="82"/>
    </location>
</feature>
<dbReference type="RefSeq" id="WP_114686563.1">
    <property type="nucleotide sequence ID" value="NZ_QQNB01000001.1"/>
</dbReference>
<proteinExistence type="predicted"/>
<keyword evidence="1" id="KW-0808">Transferase</keyword>
<dbReference type="PANTHER" id="PTHR12350:SF19">
    <property type="entry name" value="SET DOMAIN-CONTAINING PROTEIN"/>
    <property type="match status" value="1"/>
</dbReference>
<keyword evidence="3" id="KW-0812">Transmembrane</keyword>
<dbReference type="Pfam" id="PF00856">
    <property type="entry name" value="SET"/>
    <property type="match status" value="1"/>
</dbReference>
<feature type="transmembrane region" description="Helical" evidence="3">
    <location>
        <begin position="94"/>
        <end position="111"/>
    </location>
</feature>
<feature type="domain" description="SET" evidence="4">
    <location>
        <begin position="219"/>
        <end position="323"/>
    </location>
</feature>
<feature type="transmembrane region" description="Helical" evidence="3">
    <location>
        <begin position="117"/>
        <end position="134"/>
    </location>
</feature>
<dbReference type="SMART" id="SM00317">
    <property type="entry name" value="SET"/>
    <property type="match status" value="1"/>
</dbReference>
<keyword evidence="3" id="KW-0472">Membrane</keyword>
<keyword evidence="3" id="KW-1133">Transmembrane helix</keyword>
<keyword evidence="7" id="KW-1185">Reference proteome</keyword>
<evidence type="ECO:0000313" key="6">
    <source>
        <dbReference type="EMBL" id="RDE06983.1"/>
    </source>
</evidence>
<dbReference type="Proteomes" id="UP000253918">
    <property type="component" value="Unassembled WGS sequence"/>
</dbReference>
<feature type="transmembrane region" description="Helical" evidence="3">
    <location>
        <begin position="38"/>
        <end position="57"/>
    </location>
</feature>
<dbReference type="PROSITE" id="PS50868">
    <property type="entry name" value="POST_SET"/>
    <property type="match status" value="1"/>
</dbReference>
<reference evidence="6 7" key="1">
    <citation type="submission" date="2018-07" db="EMBL/GenBank/DDBJ databases">
        <title>a novel species of Sphingomonas isolated from the rhizosphere soil of Araceae plant.</title>
        <authorList>
            <person name="Zhiyong W."/>
            <person name="Qinglan Z."/>
            <person name="Zhiwei F."/>
            <person name="Ding X."/>
            <person name="Gejiao W."/>
            <person name="Shixue Z."/>
        </authorList>
    </citation>
    <scope>NUCLEOTIDE SEQUENCE [LARGE SCALE GENOMIC DNA]</scope>
    <source>
        <strain evidence="6 7">WZY 27</strain>
    </source>
</reference>
<keyword evidence="2" id="KW-0949">S-adenosyl-L-methionine</keyword>
<dbReference type="GO" id="GO:0016740">
    <property type="term" value="F:transferase activity"/>
    <property type="evidence" value="ECO:0007669"/>
    <property type="project" value="UniProtKB-KW"/>
</dbReference>
<feature type="transmembrane region" description="Helical" evidence="3">
    <location>
        <begin position="174"/>
        <end position="195"/>
    </location>
</feature>
<evidence type="ECO:0000256" key="1">
    <source>
        <dbReference type="ARBA" id="ARBA00022679"/>
    </source>
</evidence>
<dbReference type="Gene3D" id="2.170.270.10">
    <property type="entry name" value="SET domain"/>
    <property type="match status" value="1"/>
</dbReference>
<comment type="caution">
    <text evidence="6">The sequence shown here is derived from an EMBL/GenBank/DDBJ whole genome shotgun (WGS) entry which is preliminary data.</text>
</comment>
<dbReference type="AlphaFoldDB" id="A0A369VXX3"/>
<dbReference type="SUPFAM" id="SSF82199">
    <property type="entry name" value="SET domain"/>
    <property type="match status" value="1"/>
</dbReference>
<dbReference type="InterPro" id="IPR053201">
    <property type="entry name" value="Flavunoidine_N-MTase"/>
</dbReference>
<evidence type="ECO:0000259" key="5">
    <source>
        <dbReference type="PROSITE" id="PS50868"/>
    </source>
</evidence>
<gene>
    <name evidence="6" type="ORF">DVW87_04790</name>
</gene>
<name>A0A369VXX3_9SPHN</name>
<evidence type="ECO:0000256" key="2">
    <source>
        <dbReference type="ARBA" id="ARBA00022691"/>
    </source>
</evidence>
<dbReference type="PANTHER" id="PTHR12350">
    <property type="entry name" value="HISTONE-LYSINE N-METHYLTRANSFERASE-RELATED"/>
    <property type="match status" value="1"/>
</dbReference>